<dbReference type="PANTHER" id="PTHR36928">
    <property type="entry name" value="PHOSPHATASE YCDX-RELATED"/>
    <property type="match status" value="1"/>
</dbReference>
<dbReference type="Gene3D" id="3.20.20.140">
    <property type="entry name" value="Metal-dependent hydrolases"/>
    <property type="match status" value="1"/>
</dbReference>
<dbReference type="GO" id="GO:0008270">
    <property type="term" value="F:zinc ion binding"/>
    <property type="evidence" value="ECO:0007669"/>
    <property type="project" value="TreeGrafter"/>
</dbReference>
<organism evidence="2 3">
    <name type="scientific">Lacrimispora celerecrescens</name>
    <dbReference type="NCBI Taxonomy" id="29354"/>
    <lineage>
        <taxon>Bacteria</taxon>
        <taxon>Bacillati</taxon>
        <taxon>Bacillota</taxon>
        <taxon>Clostridia</taxon>
        <taxon>Lachnospirales</taxon>
        <taxon>Lachnospiraceae</taxon>
        <taxon>Lacrimispora</taxon>
    </lineage>
</organism>
<dbReference type="InterPro" id="IPR016195">
    <property type="entry name" value="Pol/histidinol_Pase-like"/>
</dbReference>
<dbReference type="InterPro" id="IPR004013">
    <property type="entry name" value="PHP_dom"/>
</dbReference>
<keyword evidence="3" id="KW-1185">Reference proteome</keyword>
<dbReference type="STRING" id="29354.IO98_19660"/>
<name>A0A084JG07_9FIRM</name>
<accession>A0A084JG07</accession>
<dbReference type="PANTHER" id="PTHR36928:SF1">
    <property type="entry name" value="PHOSPHATASE YCDX-RELATED"/>
    <property type="match status" value="1"/>
</dbReference>
<dbReference type="EMBL" id="JPME01000028">
    <property type="protein sequence ID" value="KEZ87891.1"/>
    <property type="molecule type" value="Genomic_DNA"/>
</dbReference>
<comment type="caution">
    <text evidence="2">The sequence shown here is derived from an EMBL/GenBank/DDBJ whole genome shotgun (WGS) entry which is preliminary data.</text>
</comment>
<reference evidence="2 3" key="1">
    <citation type="submission" date="2014-07" db="EMBL/GenBank/DDBJ databases">
        <title>Draft genome of Clostridium celerecrescens 152B isolated from sediments associated with methane hydrate from Krishna Godavari basin.</title>
        <authorList>
            <person name="Honkalas V.S."/>
            <person name="Dabir A.P."/>
            <person name="Arora P."/>
            <person name="Dhakephalkar P.K."/>
        </authorList>
    </citation>
    <scope>NUCLEOTIDE SEQUENCE [LARGE SCALE GENOMIC DNA]</scope>
    <source>
        <strain evidence="2 3">152B</strain>
    </source>
</reference>
<dbReference type="RefSeq" id="WP_038283928.1">
    <property type="nucleotide sequence ID" value="NZ_JPME01000028.1"/>
</dbReference>
<dbReference type="InterPro" id="IPR050243">
    <property type="entry name" value="PHP_phosphatase"/>
</dbReference>
<proteinExistence type="predicted"/>
<dbReference type="GO" id="GO:0042578">
    <property type="term" value="F:phosphoric ester hydrolase activity"/>
    <property type="evidence" value="ECO:0007669"/>
    <property type="project" value="TreeGrafter"/>
</dbReference>
<dbReference type="AlphaFoldDB" id="A0A084JG07"/>
<dbReference type="GO" id="GO:0005829">
    <property type="term" value="C:cytosol"/>
    <property type="evidence" value="ECO:0007669"/>
    <property type="project" value="TreeGrafter"/>
</dbReference>
<protein>
    <recommendedName>
        <fullName evidence="1">Polymerase/histidinol phosphatase N-terminal domain-containing protein</fullName>
    </recommendedName>
</protein>
<evidence type="ECO:0000313" key="3">
    <source>
        <dbReference type="Proteomes" id="UP000028525"/>
    </source>
</evidence>
<dbReference type="InterPro" id="IPR003141">
    <property type="entry name" value="Pol/His_phosphatase_N"/>
</dbReference>
<dbReference type="Pfam" id="PF02811">
    <property type="entry name" value="PHP"/>
    <property type="match status" value="1"/>
</dbReference>
<sequence length="266" mass="29923">MVDYHVHTTFSDGEKTPEEVINMAVSLGIEKLAITDHFDAFDPGLSRDQKTTGELLRHFDKIRNLAAGSSITVYCGIETCTDESGHLRVERECKSACDIIITSPHYIEGSYPFRRGEYFCDAYWQAYKKKLLLMAEGEGDVLGHPEGYLPIGPMLGEGTTYEGRQEICRKISESYFDPPFIQELGKRLKKSGKAYELHGATKTPREWVVEALAKQDVLFSPGSDAHNVNILGKNERAIELVKKYNLHLYEPGRGCTSRNKIDKIGK</sequence>
<evidence type="ECO:0000259" key="1">
    <source>
        <dbReference type="SMART" id="SM00481"/>
    </source>
</evidence>
<dbReference type="SUPFAM" id="SSF89550">
    <property type="entry name" value="PHP domain-like"/>
    <property type="match status" value="1"/>
</dbReference>
<evidence type="ECO:0000313" key="2">
    <source>
        <dbReference type="EMBL" id="KEZ87891.1"/>
    </source>
</evidence>
<dbReference type="Proteomes" id="UP000028525">
    <property type="component" value="Unassembled WGS sequence"/>
</dbReference>
<gene>
    <name evidence="2" type="ORF">IO98_19660</name>
</gene>
<dbReference type="OrthoDB" id="9775255at2"/>
<dbReference type="SMART" id="SM00481">
    <property type="entry name" value="POLIIIAc"/>
    <property type="match status" value="1"/>
</dbReference>
<feature type="domain" description="Polymerase/histidinol phosphatase N-terminal" evidence="1">
    <location>
        <begin position="2"/>
        <end position="83"/>
    </location>
</feature>